<evidence type="ECO:0000256" key="3">
    <source>
        <dbReference type="ARBA" id="ARBA00023180"/>
    </source>
</evidence>
<reference evidence="4" key="1">
    <citation type="journal article" date="2020" name="Nature">
        <title>Giant virus diversity and host interactions through global metagenomics.</title>
        <authorList>
            <person name="Schulz F."/>
            <person name="Roux S."/>
            <person name="Paez-Espino D."/>
            <person name="Jungbluth S."/>
            <person name="Walsh D.A."/>
            <person name="Denef V.J."/>
            <person name="McMahon K.D."/>
            <person name="Konstantinidis K.T."/>
            <person name="Eloe-Fadrosh E.A."/>
            <person name="Kyrpides N.C."/>
            <person name="Woyke T."/>
        </authorList>
    </citation>
    <scope>NUCLEOTIDE SEQUENCE</scope>
    <source>
        <strain evidence="4">GVMAG-S-3300013014-104</strain>
    </source>
</reference>
<dbReference type="PROSITE" id="PS50292">
    <property type="entry name" value="PEROXIDASE_3"/>
    <property type="match status" value="1"/>
</dbReference>
<dbReference type="InterPro" id="IPR010255">
    <property type="entry name" value="Haem_peroxidase_sf"/>
</dbReference>
<dbReference type="InterPro" id="IPR019791">
    <property type="entry name" value="Haem_peroxidase_animal"/>
</dbReference>
<organism evidence="4">
    <name type="scientific">viral metagenome</name>
    <dbReference type="NCBI Taxonomy" id="1070528"/>
    <lineage>
        <taxon>unclassified sequences</taxon>
        <taxon>metagenomes</taxon>
        <taxon>organismal metagenomes</taxon>
    </lineage>
</organism>
<dbReference type="InterPro" id="IPR037120">
    <property type="entry name" value="Haem_peroxidase_sf_animal"/>
</dbReference>
<keyword evidence="3" id="KW-0325">Glycoprotein</keyword>
<dbReference type="GO" id="GO:0020037">
    <property type="term" value="F:heme binding"/>
    <property type="evidence" value="ECO:0007669"/>
    <property type="project" value="InterPro"/>
</dbReference>
<name>A0A6C0KLZ6_9ZZZZ</name>
<protein>
    <recommendedName>
        <fullName evidence="5">Heme peroxidase</fullName>
    </recommendedName>
</protein>
<dbReference type="Gene3D" id="1.10.640.10">
    <property type="entry name" value="Haem peroxidase domain superfamily, animal type"/>
    <property type="match status" value="1"/>
</dbReference>
<sequence length="697" mass="78256">MTRNFDRLLPPTSPVSPLLNELTSLANLMRDSELNRLVNIEKVNYAGLTYLGQFIDHDLTFESKTKFDPNIVNIVDVSTLKNERTSYFDLDSLFGGENNSLLNADGLFTIETLPDGGYDLPRGDSGLAIIGDQRNEENLIILQLNILFLQFYNKVFSDIKNKYHNLSLNELIKLSKRTVQHHYQHIVVNDYLKGITGNYFSRLFDVNGKPIIHPKIKSLNSALPLEFSGAAYRFGHSLVRNNYYLNSKFDVIPLFSQNGADLSGFRPRSPDFNIDWSMFFPLPGSKGFQEWSKFDPFIVDSLYNLPANVATGVKILPLRTLLRGTNVYGLSSGQELARSLGISENEILSSKKGNLMFQTEKGLPAQSELDMLNDVFGEQTPLFYYILMEAWVYTNGDSLGPLGSAVVGQVFLNLLENDQNSYLNTKFSPKAGEFGCIKTGDYDMTSLICYTLGIKYDITDTLPTPYTNFFDQHNNNQFSVAKGIGHPLQSSIQPLGNPDILVSKFPGYQIAQWDPTLVLGTATQQEIDLVASNALKFKKESVYAVVKYLCNKNIEAIATQVLIPLGKKIKRPITGANFIRPEDNKSPIKLTKSQLRGRAIVDSINDSLTKTITEATELYPLCKAEIEQALAGLIAPPSINPKMFLGNDFIIEHEVPVIPEKETNLNLPDKITNLVCLLIKRLNKLKKIKYEIEFMFE</sequence>
<evidence type="ECO:0000313" key="4">
    <source>
        <dbReference type="EMBL" id="QHU19015.1"/>
    </source>
</evidence>
<accession>A0A6C0KLZ6</accession>
<evidence type="ECO:0000256" key="1">
    <source>
        <dbReference type="ARBA" id="ARBA00004613"/>
    </source>
</evidence>
<evidence type="ECO:0008006" key="5">
    <source>
        <dbReference type="Google" id="ProtNLM"/>
    </source>
</evidence>
<dbReference type="PANTHER" id="PTHR11475:SF4">
    <property type="entry name" value="CHORION PEROXIDASE"/>
    <property type="match status" value="1"/>
</dbReference>
<dbReference type="GO" id="GO:0006979">
    <property type="term" value="P:response to oxidative stress"/>
    <property type="evidence" value="ECO:0007669"/>
    <property type="project" value="InterPro"/>
</dbReference>
<dbReference type="AlphaFoldDB" id="A0A6C0KLZ6"/>
<evidence type="ECO:0000256" key="2">
    <source>
        <dbReference type="ARBA" id="ARBA00022525"/>
    </source>
</evidence>
<dbReference type="Pfam" id="PF03098">
    <property type="entry name" value="An_peroxidase"/>
    <property type="match status" value="1"/>
</dbReference>
<dbReference type="GO" id="GO:0005576">
    <property type="term" value="C:extracellular region"/>
    <property type="evidence" value="ECO:0007669"/>
    <property type="project" value="UniProtKB-SubCell"/>
</dbReference>
<dbReference type="SUPFAM" id="SSF48113">
    <property type="entry name" value="Heme-dependent peroxidases"/>
    <property type="match status" value="1"/>
</dbReference>
<proteinExistence type="predicted"/>
<keyword evidence="2" id="KW-0964">Secreted</keyword>
<comment type="subcellular location">
    <subcellularLocation>
        <location evidence="1">Secreted</location>
    </subcellularLocation>
</comment>
<dbReference type="GO" id="GO:0004601">
    <property type="term" value="F:peroxidase activity"/>
    <property type="evidence" value="ECO:0007669"/>
    <property type="project" value="InterPro"/>
</dbReference>
<dbReference type="PANTHER" id="PTHR11475">
    <property type="entry name" value="OXIDASE/PEROXIDASE"/>
    <property type="match status" value="1"/>
</dbReference>
<dbReference type="EMBL" id="MN740943">
    <property type="protein sequence ID" value="QHU19015.1"/>
    <property type="molecule type" value="Genomic_DNA"/>
</dbReference>